<dbReference type="RefSeq" id="WP_101474014.1">
    <property type="nucleotide sequence ID" value="NZ_CP060637.1"/>
</dbReference>
<comment type="subcellular location">
    <subcellularLocation>
        <location evidence="8">Cytoplasm</location>
    </subcellularLocation>
</comment>
<feature type="binding site" evidence="8">
    <location>
        <begin position="10"/>
        <end position="18"/>
    </location>
    <ligand>
        <name>ATP</name>
        <dbReference type="ChEBI" id="CHEBI:30616"/>
    </ligand>
</feature>
<gene>
    <name evidence="8" type="primary">cmk</name>
    <name evidence="10" type="ORF">H9Q81_05570</name>
</gene>
<evidence type="ECO:0000313" key="10">
    <source>
        <dbReference type="EMBL" id="QNM14459.1"/>
    </source>
</evidence>
<dbReference type="GO" id="GO:0015949">
    <property type="term" value="P:nucleobase-containing small molecule interconversion"/>
    <property type="evidence" value="ECO:0007669"/>
    <property type="project" value="TreeGrafter"/>
</dbReference>
<dbReference type="Pfam" id="PF02224">
    <property type="entry name" value="Cytidylate_kin"/>
    <property type="match status" value="1"/>
</dbReference>
<dbReference type="HAMAP" id="MF_00238">
    <property type="entry name" value="Cytidyl_kinase_type1"/>
    <property type="match status" value="1"/>
</dbReference>
<evidence type="ECO:0000256" key="4">
    <source>
        <dbReference type="ARBA" id="ARBA00022777"/>
    </source>
</evidence>
<keyword evidence="3 8" id="KW-0547">Nucleotide-binding</keyword>
<accession>A0A7G9GUH7</accession>
<keyword evidence="5 8" id="KW-0067">ATP-binding</keyword>
<protein>
    <recommendedName>
        <fullName evidence="8">Cytidylate kinase</fullName>
        <shortName evidence="8">CK</shortName>
        <ecNumber evidence="8">2.7.4.25</ecNumber>
    </recommendedName>
    <alternativeName>
        <fullName evidence="8">Cytidine monophosphate kinase</fullName>
        <shortName evidence="8">CMP kinase</shortName>
    </alternativeName>
</protein>
<evidence type="ECO:0000259" key="9">
    <source>
        <dbReference type="Pfam" id="PF02224"/>
    </source>
</evidence>
<keyword evidence="11" id="KW-1185">Reference proteome</keyword>
<dbReference type="InterPro" id="IPR027417">
    <property type="entry name" value="P-loop_NTPase"/>
</dbReference>
<evidence type="ECO:0000256" key="3">
    <source>
        <dbReference type="ARBA" id="ARBA00022741"/>
    </source>
</evidence>
<name>A0A7G9GUH7_9FUSO</name>
<proteinExistence type="inferred from homology"/>
<dbReference type="GO" id="GO:0006220">
    <property type="term" value="P:pyrimidine nucleotide metabolic process"/>
    <property type="evidence" value="ECO:0007669"/>
    <property type="project" value="UniProtKB-UniRule"/>
</dbReference>
<keyword evidence="2 8" id="KW-0808">Transferase</keyword>
<keyword evidence="4 8" id="KW-0418">Kinase</keyword>
<dbReference type="GO" id="GO:0036431">
    <property type="term" value="F:dCMP kinase activity"/>
    <property type="evidence" value="ECO:0007669"/>
    <property type="project" value="InterPro"/>
</dbReference>
<dbReference type="KEGG" id="fho:H9Q81_05570"/>
<dbReference type="InterPro" id="IPR011994">
    <property type="entry name" value="Cytidylate_kinase_dom"/>
</dbReference>
<dbReference type="EC" id="2.7.4.25" evidence="8"/>
<organism evidence="10 11">
    <name type="scientific">Fusobacterium hominis</name>
    <dbReference type="NCBI Taxonomy" id="2764326"/>
    <lineage>
        <taxon>Bacteria</taxon>
        <taxon>Fusobacteriati</taxon>
        <taxon>Fusobacteriota</taxon>
        <taxon>Fusobacteriia</taxon>
        <taxon>Fusobacteriales</taxon>
        <taxon>Fusobacteriaceae</taxon>
        <taxon>Fusobacterium</taxon>
    </lineage>
</organism>
<dbReference type="EMBL" id="CP060637">
    <property type="protein sequence ID" value="QNM14459.1"/>
    <property type="molecule type" value="Genomic_DNA"/>
</dbReference>
<dbReference type="PANTHER" id="PTHR21299:SF2">
    <property type="entry name" value="CYTIDYLATE KINASE"/>
    <property type="match status" value="1"/>
</dbReference>
<evidence type="ECO:0000256" key="8">
    <source>
        <dbReference type="HAMAP-Rule" id="MF_00238"/>
    </source>
</evidence>
<dbReference type="PANTHER" id="PTHR21299">
    <property type="entry name" value="CYTIDYLATE KINASE/PANTOATE-BETA-ALANINE LIGASE"/>
    <property type="match status" value="1"/>
</dbReference>
<dbReference type="Proteomes" id="UP000515913">
    <property type="component" value="Chromosome"/>
</dbReference>
<evidence type="ECO:0000313" key="11">
    <source>
        <dbReference type="Proteomes" id="UP000515913"/>
    </source>
</evidence>
<evidence type="ECO:0000256" key="6">
    <source>
        <dbReference type="ARBA" id="ARBA00047615"/>
    </source>
</evidence>
<dbReference type="GO" id="GO:0005829">
    <property type="term" value="C:cytosol"/>
    <property type="evidence" value="ECO:0007669"/>
    <property type="project" value="TreeGrafter"/>
</dbReference>
<dbReference type="Gene3D" id="3.40.50.300">
    <property type="entry name" value="P-loop containing nucleotide triphosphate hydrolases"/>
    <property type="match status" value="1"/>
</dbReference>
<dbReference type="SUPFAM" id="SSF52540">
    <property type="entry name" value="P-loop containing nucleoside triphosphate hydrolases"/>
    <property type="match status" value="1"/>
</dbReference>
<comment type="catalytic activity">
    <reaction evidence="7 8">
        <text>CMP + ATP = CDP + ADP</text>
        <dbReference type="Rhea" id="RHEA:11600"/>
        <dbReference type="ChEBI" id="CHEBI:30616"/>
        <dbReference type="ChEBI" id="CHEBI:58069"/>
        <dbReference type="ChEBI" id="CHEBI:60377"/>
        <dbReference type="ChEBI" id="CHEBI:456216"/>
        <dbReference type="EC" id="2.7.4.25"/>
    </reaction>
</comment>
<evidence type="ECO:0000256" key="5">
    <source>
        <dbReference type="ARBA" id="ARBA00022840"/>
    </source>
</evidence>
<evidence type="ECO:0000256" key="2">
    <source>
        <dbReference type="ARBA" id="ARBA00022679"/>
    </source>
</evidence>
<reference evidence="10 11" key="1">
    <citation type="submission" date="2020-08" db="EMBL/GenBank/DDBJ databases">
        <authorList>
            <person name="Liu C."/>
            <person name="Sun Q."/>
        </authorList>
    </citation>
    <scope>NUCLEOTIDE SEQUENCE [LARGE SCALE GENOMIC DNA]</scope>
    <source>
        <strain evidence="10 11">NSJ-57</strain>
    </source>
</reference>
<feature type="domain" description="Cytidylate kinase" evidence="9">
    <location>
        <begin position="6"/>
        <end position="215"/>
    </location>
</feature>
<keyword evidence="8" id="KW-0963">Cytoplasm</keyword>
<dbReference type="CDD" id="cd02020">
    <property type="entry name" value="CMPK"/>
    <property type="match status" value="1"/>
</dbReference>
<evidence type="ECO:0000256" key="7">
    <source>
        <dbReference type="ARBA" id="ARBA00048478"/>
    </source>
</evidence>
<dbReference type="InterPro" id="IPR003136">
    <property type="entry name" value="Cytidylate_kin"/>
</dbReference>
<dbReference type="GO" id="GO:0005524">
    <property type="term" value="F:ATP binding"/>
    <property type="evidence" value="ECO:0007669"/>
    <property type="project" value="UniProtKB-UniRule"/>
</dbReference>
<dbReference type="AlphaFoldDB" id="A0A7G9GUH7"/>
<sequence length="220" mass="24941">MDSFIVTIDGPAGSGKSTIAKMIAKKYNFTYLDTGAMYRMIALYVIRHNIDLENKKEIEEMLKNVKLDIQGNTFYLNGEDVSEAIRTPEVSKIVSPVAAIKEVRVKLVDMQREISFGKRIILDGRDMGTTVFPKADVKIFLIASPEIRAKRRLKEYDEKGIAATYEEVLESIKERDYIDSTRKESPLVKAQDAHEIDSSKLNIDDVLKEISAYIDKKIGE</sequence>
<comment type="similarity">
    <text evidence="1 8">Belongs to the cytidylate kinase family. Type 1 subfamily.</text>
</comment>
<dbReference type="NCBIfam" id="TIGR00017">
    <property type="entry name" value="cmk"/>
    <property type="match status" value="1"/>
</dbReference>
<evidence type="ECO:0000256" key="1">
    <source>
        <dbReference type="ARBA" id="ARBA00009427"/>
    </source>
</evidence>
<comment type="catalytic activity">
    <reaction evidence="6 8">
        <text>dCMP + ATP = dCDP + ADP</text>
        <dbReference type="Rhea" id="RHEA:25094"/>
        <dbReference type="ChEBI" id="CHEBI:30616"/>
        <dbReference type="ChEBI" id="CHEBI:57566"/>
        <dbReference type="ChEBI" id="CHEBI:58593"/>
        <dbReference type="ChEBI" id="CHEBI:456216"/>
        <dbReference type="EC" id="2.7.4.25"/>
    </reaction>
</comment>